<dbReference type="Proteomes" id="UP000282198">
    <property type="component" value="Segment"/>
</dbReference>
<dbReference type="PROSITE" id="PS51257">
    <property type="entry name" value="PROKAR_LIPOPROTEIN"/>
    <property type="match status" value="1"/>
</dbReference>
<organism evidence="1 2">
    <name type="scientific">Escherichia phage vB_EcoS-95</name>
    <dbReference type="NCBI Taxonomy" id="2026130"/>
    <lineage>
        <taxon>Viruses</taxon>
        <taxon>Duplodnaviria</taxon>
        <taxon>Heunggongvirae</taxon>
        <taxon>Uroviricota</taxon>
        <taxon>Caudoviricetes</taxon>
        <taxon>Drexlerviridae</taxon>
        <taxon>Tempevirinae</taxon>
        <taxon>Warwickvirus</taxon>
        <taxon>Warwickvirus wv95</taxon>
    </lineage>
</organism>
<name>A0A3S6J665_9CAUD</name>
<evidence type="ECO:0000313" key="1">
    <source>
        <dbReference type="EMBL" id="ASV44889.1"/>
    </source>
</evidence>
<proteinExistence type="predicted"/>
<protein>
    <recommendedName>
        <fullName evidence="3">Lipoprotein</fullName>
    </recommendedName>
</protein>
<accession>A0A3S6J665</accession>
<reference evidence="1 2" key="1">
    <citation type="submission" date="2017-07" db="EMBL/GenBank/DDBJ databases">
        <authorList>
            <person name="Gasior T."/>
        </authorList>
    </citation>
    <scope>NUCLEOTIDE SEQUENCE [LARGE SCALE GENOMIC DNA]</scope>
    <source>
        <strain evidence="1 2">Escherichia phage vB_EcoS-95</strain>
    </source>
</reference>
<gene>
    <name evidence="1" type="ORF">vBEcoS95_86</name>
</gene>
<dbReference type="EMBL" id="MF564201">
    <property type="protein sequence ID" value="ASV44889.1"/>
    <property type="molecule type" value="Genomic_DNA"/>
</dbReference>
<evidence type="ECO:0000313" key="2">
    <source>
        <dbReference type="Proteomes" id="UP000282198"/>
    </source>
</evidence>
<keyword evidence="2" id="KW-1185">Reference proteome</keyword>
<evidence type="ECO:0008006" key="3">
    <source>
        <dbReference type="Google" id="ProtNLM"/>
    </source>
</evidence>
<sequence length="91" mass="10440">MKKLIAVIATVAALTGCSSSPTGNFKEIDCTAKFNVKTFPVNGFHEVKINAVRENRFSQKQYRLSVDNKEVKFINRWQDERKFIDLRCKNG</sequence>